<sequence>MRAFVRSTAPIDGVNDADLGGDSHPASVEGFSALGRKAFTFGIDAQGQDKFKAAARSQGYQLEAIKLETRQLDDVQPIRDLINKILHQRVTSPSEPMFLSLSGSYSIDIEDPANDRWIRLVPEPGEAFSLPAGALQRKNRISRISLSF</sequence>
<dbReference type="OrthoDB" id="10467097at2759"/>
<dbReference type="EMBL" id="AWSO01000174">
    <property type="protein sequence ID" value="ESK93823.1"/>
    <property type="molecule type" value="Genomic_DNA"/>
</dbReference>
<organism evidence="1 2">
    <name type="scientific">Moniliophthora roreri (strain MCA 2997)</name>
    <name type="common">Cocoa frosty pod rot fungus</name>
    <name type="synonym">Crinipellis roreri</name>
    <dbReference type="NCBI Taxonomy" id="1381753"/>
    <lineage>
        <taxon>Eukaryota</taxon>
        <taxon>Fungi</taxon>
        <taxon>Dikarya</taxon>
        <taxon>Basidiomycota</taxon>
        <taxon>Agaricomycotina</taxon>
        <taxon>Agaricomycetes</taxon>
        <taxon>Agaricomycetidae</taxon>
        <taxon>Agaricales</taxon>
        <taxon>Marasmiineae</taxon>
        <taxon>Marasmiaceae</taxon>
        <taxon>Moniliophthora</taxon>
    </lineage>
</organism>
<reference evidence="1 2" key="1">
    <citation type="journal article" date="2014" name="BMC Genomics">
        <title>Genome and secretome analysis of the hemibiotrophic fungal pathogen, Moniliophthora roreri, which causes frosty pod rot disease of cacao: mechanisms of the biotrophic and necrotrophic phases.</title>
        <authorList>
            <person name="Meinhardt L.W."/>
            <person name="Costa G.G.L."/>
            <person name="Thomazella D.P.T."/>
            <person name="Teixeira P.J.P.L."/>
            <person name="Carazzolle M.F."/>
            <person name="Schuster S.C."/>
            <person name="Carlson J.E."/>
            <person name="Guiltinan M.J."/>
            <person name="Mieczkowski P."/>
            <person name="Farmer A."/>
            <person name="Ramaraj T."/>
            <person name="Crozier J."/>
            <person name="Davis R.E."/>
            <person name="Shao J."/>
            <person name="Melnick R.L."/>
            <person name="Pereira G.A.G."/>
            <person name="Bailey B.A."/>
        </authorList>
    </citation>
    <scope>NUCLEOTIDE SEQUENCE [LARGE SCALE GENOMIC DNA]</scope>
    <source>
        <strain evidence="1 2">MCA 2997</strain>
    </source>
</reference>
<dbReference type="AlphaFoldDB" id="V2X3W2"/>
<accession>V2X3W2</accession>
<protein>
    <submittedName>
        <fullName evidence="1">Uncharacterized protein</fullName>
    </submittedName>
</protein>
<dbReference type="Proteomes" id="UP000017559">
    <property type="component" value="Unassembled WGS sequence"/>
</dbReference>
<evidence type="ECO:0000313" key="1">
    <source>
        <dbReference type="EMBL" id="ESK93823.1"/>
    </source>
</evidence>
<dbReference type="HOGENOM" id="CLU_120580_0_0_1"/>
<dbReference type="KEGG" id="mrr:Moror_13073"/>
<name>V2X3W2_MONRO</name>
<dbReference type="Gene3D" id="2.60.120.10">
    <property type="entry name" value="Jelly Rolls"/>
    <property type="match status" value="1"/>
</dbReference>
<dbReference type="InterPro" id="IPR014710">
    <property type="entry name" value="RmlC-like_jellyroll"/>
</dbReference>
<proteinExistence type="predicted"/>
<gene>
    <name evidence="1" type="ORF">Moror_13073</name>
</gene>
<evidence type="ECO:0000313" key="2">
    <source>
        <dbReference type="Proteomes" id="UP000017559"/>
    </source>
</evidence>
<comment type="caution">
    <text evidence="1">The sequence shown here is derived from an EMBL/GenBank/DDBJ whole genome shotgun (WGS) entry which is preliminary data.</text>
</comment>
<keyword evidence="2" id="KW-1185">Reference proteome</keyword>